<dbReference type="Gene3D" id="1.10.443.10">
    <property type="entry name" value="Intergrase catalytic core"/>
    <property type="match status" value="1"/>
</dbReference>
<dbReference type="PROSITE" id="PS51898">
    <property type="entry name" value="TYR_RECOMBINASE"/>
    <property type="match status" value="1"/>
</dbReference>
<dbReference type="SUPFAM" id="SSF56349">
    <property type="entry name" value="DNA breaking-rejoining enzymes"/>
    <property type="match status" value="1"/>
</dbReference>
<keyword evidence="5" id="KW-1185">Reference proteome</keyword>
<reference evidence="4 5" key="1">
    <citation type="journal article" date="2022" name="Int. J. Syst. Evol. Microbiol.">
        <title>Noviherbaspirillum aridicola sp. nov., isolated from an arid soil in Pakistan.</title>
        <authorList>
            <person name="Khan I.U."/>
            <person name="Saqib M."/>
            <person name="Amin A."/>
            <person name="Hussain F."/>
            <person name="Li L."/>
            <person name="Liu Y.H."/>
            <person name="Fang B.Z."/>
            <person name="Ahmed I."/>
            <person name="Li W.J."/>
        </authorList>
    </citation>
    <scope>NUCLEOTIDE SEQUENCE [LARGE SCALE GENOMIC DNA]</scope>
    <source>
        <strain evidence="4 5">NCCP-691</strain>
    </source>
</reference>
<evidence type="ECO:0000256" key="1">
    <source>
        <dbReference type="ARBA" id="ARBA00022908"/>
    </source>
</evidence>
<dbReference type="PANTHER" id="PTHR30349">
    <property type="entry name" value="PHAGE INTEGRASE-RELATED"/>
    <property type="match status" value="1"/>
</dbReference>
<evidence type="ECO:0000259" key="3">
    <source>
        <dbReference type="PROSITE" id="PS51898"/>
    </source>
</evidence>
<protein>
    <submittedName>
        <fullName evidence="4">Integrase</fullName>
    </submittedName>
</protein>
<dbReference type="CDD" id="cd00796">
    <property type="entry name" value="INT_Rci_Hp1_C"/>
    <property type="match status" value="1"/>
</dbReference>
<evidence type="ECO:0000256" key="2">
    <source>
        <dbReference type="ARBA" id="ARBA00023172"/>
    </source>
</evidence>
<evidence type="ECO:0000313" key="4">
    <source>
        <dbReference type="EMBL" id="GIZ54112.1"/>
    </source>
</evidence>
<keyword evidence="1" id="KW-0229">DNA integration</keyword>
<evidence type="ECO:0000313" key="5">
    <source>
        <dbReference type="Proteomes" id="UP000887222"/>
    </source>
</evidence>
<dbReference type="InterPro" id="IPR013762">
    <property type="entry name" value="Integrase-like_cat_sf"/>
</dbReference>
<comment type="caution">
    <text evidence="4">The sequence shown here is derived from an EMBL/GenBank/DDBJ whole genome shotgun (WGS) entry which is preliminary data.</text>
</comment>
<organism evidence="4 5">
    <name type="scientific">Noviherbaspirillum aridicola</name>
    <dbReference type="NCBI Taxonomy" id="2849687"/>
    <lineage>
        <taxon>Bacteria</taxon>
        <taxon>Pseudomonadati</taxon>
        <taxon>Pseudomonadota</taxon>
        <taxon>Betaproteobacteria</taxon>
        <taxon>Burkholderiales</taxon>
        <taxon>Oxalobacteraceae</taxon>
        <taxon>Noviherbaspirillum</taxon>
    </lineage>
</organism>
<feature type="domain" description="Tyr recombinase" evidence="3">
    <location>
        <begin position="166"/>
        <end position="340"/>
    </location>
</feature>
<proteinExistence type="predicted"/>
<sequence length="349" mass="39779">MASITKVGSSWRALIRRKGHKPLCKTFKVKAQAEAWARQREAEIDRGEIVAEPGILRISEVIQAYRDLRDKARPIADTSNEHYMLKHLNEGLGDKRAGSLSAQDLVDYCSMRKEEGAGPYTCNMEISKLGTVIRYAAAVLKVSLPDAVGQARPLLTHLGLIGAGGKRERRTNEDELPRIVEHLRETYGGRYADAVEFAVLTAMRRGEVCRIVWPDVDEKKKLVMIRDRKHPRKKLGNDEWVPLLGDAYRLLKRQEKKADDDRIFPVHPQTLSKYFKETCKALGIPDLHLHDLRHEGTSKLFEQGYEIQQVALVTGHKDWRHLKRYTNLKPEDLHRAQVADDVPADTNRS</sequence>
<gene>
    <name evidence="4" type="ORF">NCCP691_41260</name>
</gene>
<dbReference type="Proteomes" id="UP000887222">
    <property type="component" value="Unassembled WGS sequence"/>
</dbReference>
<dbReference type="InterPro" id="IPR002104">
    <property type="entry name" value="Integrase_catalytic"/>
</dbReference>
<dbReference type="InterPro" id="IPR011010">
    <property type="entry name" value="DNA_brk_join_enz"/>
</dbReference>
<name>A0ABQ4QB47_9BURK</name>
<dbReference type="InterPro" id="IPR050090">
    <property type="entry name" value="Tyrosine_recombinase_XerCD"/>
</dbReference>
<dbReference type="EMBL" id="BPMK01000027">
    <property type="protein sequence ID" value="GIZ54112.1"/>
    <property type="molecule type" value="Genomic_DNA"/>
</dbReference>
<dbReference type="RefSeq" id="WP_220810520.1">
    <property type="nucleotide sequence ID" value="NZ_BPMK01000027.1"/>
</dbReference>
<accession>A0ABQ4QB47</accession>
<dbReference type="Pfam" id="PF00589">
    <property type="entry name" value="Phage_integrase"/>
    <property type="match status" value="1"/>
</dbReference>
<dbReference type="PANTHER" id="PTHR30349:SF94">
    <property type="entry name" value="INTEGRASE_RECOMBINASE HI_1414-RELATED"/>
    <property type="match status" value="1"/>
</dbReference>
<keyword evidence="2" id="KW-0233">DNA recombination</keyword>